<dbReference type="Proteomes" id="UP001642485">
    <property type="component" value="Chromosome"/>
</dbReference>
<keyword evidence="2" id="KW-1185">Reference proteome</keyword>
<protein>
    <submittedName>
        <fullName evidence="1">Nudix hydrolase domain-containing protein</fullName>
    </submittedName>
</protein>
<dbReference type="Gene3D" id="3.90.79.10">
    <property type="entry name" value="Nucleoside Triphosphate Pyrophosphohydrolase"/>
    <property type="match status" value="1"/>
</dbReference>
<dbReference type="InterPro" id="IPR015797">
    <property type="entry name" value="NUDIX_hydrolase-like_dom_sf"/>
</dbReference>
<gene>
    <name evidence="1" type="ORF">OB144RH_01320</name>
</gene>
<reference evidence="1 2" key="1">
    <citation type="submission" date="2024-02" db="EMBL/GenBank/DDBJ databases">
        <authorList>
            <person name="Nijsse B."/>
            <person name="Sprong H."/>
        </authorList>
    </citation>
    <scope>NUCLEOTIDE SEQUENCE [LARGE SCALE GENOMIC DNA]</scope>
    <source>
        <strain evidence="1">OB144</strain>
    </source>
</reference>
<evidence type="ECO:0000313" key="2">
    <source>
        <dbReference type="Proteomes" id="UP001642485"/>
    </source>
</evidence>
<accession>A0ABP0T3P6</accession>
<dbReference type="EMBL" id="OZ018776">
    <property type="protein sequence ID" value="CAK9119910.1"/>
    <property type="molecule type" value="Genomic_DNA"/>
</dbReference>
<name>A0ABP0T3P6_RICHE</name>
<evidence type="ECO:0000313" key="1">
    <source>
        <dbReference type="EMBL" id="CAK9119910.1"/>
    </source>
</evidence>
<organism evidence="1 2">
    <name type="scientific">Rickettsia helvetica</name>
    <dbReference type="NCBI Taxonomy" id="35789"/>
    <lineage>
        <taxon>Bacteria</taxon>
        <taxon>Pseudomonadati</taxon>
        <taxon>Pseudomonadota</taxon>
        <taxon>Alphaproteobacteria</taxon>
        <taxon>Rickettsiales</taxon>
        <taxon>Rickettsiaceae</taxon>
        <taxon>Rickettsieae</taxon>
        <taxon>Rickettsia</taxon>
        <taxon>spotted fever group</taxon>
    </lineage>
</organism>
<proteinExistence type="predicted"/>
<dbReference type="SUPFAM" id="SSF55811">
    <property type="entry name" value="Nudix"/>
    <property type="match status" value="1"/>
</dbReference>
<sequence>MNELHIKLLNYSSTYPEEIVTKTKMLEFLNEYENPFSRDLQIGYFTASAFLLNNDKTKFLLMHHKKLDKWLQPGGHCDGDSNILNVAVKEAMEGIRN</sequence>
<dbReference type="GO" id="GO:0016787">
    <property type="term" value="F:hydrolase activity"/>
    <property type="evidence" value="ECO:0007669"/>
    <property type="project" value="UniProtKB-KW"/>
</dbReference>
<keyword evidence="1" id="KW-0378">Hydrolase</keyword>